<keyword evidence="4" id="KW-1185">Reference proteome</keyword>
<comment type="caution">
    <text evidence="3">The sequence shown here is derived from an EMBL/GenBank/DDBJ whole genome shotgun (WGS) entry which is preliminary data.</text>
</comment>
<dbReference type="InterPro" id="IPR036291">
    <property type="entry name" value="NAD(P)-bd_dom_sf"/>
</dbReference>
<dbReference type="PANTHER" id="PTHR43482">
    <property type="entry name" value="PROTEIN AST1-RELATED"/>
    <property type="match status" value="1"/>
</dbReference>
<feature type="domain" description="Enoyl reductase (ER)" evidence="2">
    <location>
        <begin position="22"/>
        <end position="342"/>
    </location>
</feature>
<dbReference type="SMART" id="SM00829">
    <property type="entry name" value="PKS_ER"/>
    <property type="match status" value="1"/>
</dbReference>
<dbReference type="InterPro" id="IPR011032">
    <property type="entry name" value="GroES-like_sf"/>
</dbReference>
<dbReference type="GO" id="GO:0016491">
    <property type="term" value="F:oxidoreductase activity"/>
    <property type="evidence" value="ECO:0007669"/>
    <property type="project" value="InterPro"/>
</dbReference>
<dbReference type="VEuPathDB" id="FungiDB:P175DRAFT_0497738"/>
<organism evidence="3 4">
    <name type="scientific">Aspergillus ochraceoroseus</name>
    <dbReference type="NCBI Taxonomy" id="138278"/>
    <lineage>
        <taxon>Eukaryota</taxon>
        <taxon>Fungi</taxon>
        <taxon>Dikarya</taxon>
        <taxon>Ascomycota</taxon>
        <taxon>Pezizomycotina</taxon>
        <taxon>Eurotiomycetes</taxon>
        <taxon>Eurotiomycetidae</taxon>
        <taxon>Eurotiales</taxon>
        <taxon>Aspergillaceae</taxon>
        <taxon>Aspergillus</taxon>
        <taxon>Aspergillus subgen. Nidulantes</taxon>
    </lineage>
</organism>
<dbReference type="Proteomes" id="UP000034947">
    <property type="component" value="Unassembled WGS sequence"/>
</dbReference>
<dbReference type="PANTHER" id="PTHR43482:SF4">
    <property type="entry name" value="ALCOHOL DEHYDROGENASE, PUTATIVE (AFU_ORTHOLOGUE AFUA_7G06260)-RELATED"/>
    <property type="match status" value="1"/>
</dbReference>
<evidence type="ECO:0000259" key="2">
    <source>
        <dbReference type="SMART" id="SM00829"/>
    </source>
</evidence>
<dbReference type="Gene3D" id="3.90.180.10">
    <property type="entry name" value="Medium-chain alcohol dehydrogenases, catalytic domain"/>
    <property type="match status" value="1"/>
</dbReference>
<dbReference type="Pfam" id="PF08240">
    <property type="entry name" value="ADH_N"/>
    <property type="match status" value="1"/>
</dbReference>
<dbReference type="Gene3D" id="3.40.50.720">
    <property type="entry name" value="NAD(P)-binding Rossmann-like Domain"/>
    <property type="match status" value="1"/>
</dbReference>
<evidence type="ECO:0000256" key="1">
    <source>
        <dbReference type="SAM" id="MobiDB-lite"/>
    </source>
</evidence>
<dbReference type="InterPro" id="IPR052585">
    <property type="entry name" value="Lipid_raft_assoc_Zn_ADH"/>
</dbReference>
<name>A0A0F8UTC5_9EURO</name>
<reference evidence="3 4" key="1">
    <citation type="submission" date="2015-02" db="EMBL/GenBank/DDBJ databases">
        <title>Draft Genome Sequences of Two Closely-Related Aflatoxigenic Aspergillus Species Obtained from the Cote d'Ivoire.</title>
        <authorList>
            <person name="Moore G.G."/>
            <person name="Beltz S.B."/>
            <person name="Mack B.M."/>
        </authorList>
    </citation>
    <scope>NUCLEOTIDE SEQUENCE [LARGE SCALE GENOMIC DNA]</scope>
    <source>
        <strain evidence="3 4">SRRC1432</strain>
    </source>
</reference>
<dbReference type="InterPro" id="IPR020843">
    <property type="entry name" value="ER"/>
</dbReference>
<dbReference type="InterPro" id="IPR013154">
    <property type="entry name" value="ADH-like_N"/>
</dbReference>
<dbReference type="Pfam" id="PF13602">
    <property type="entry name" value="ADH_zinc_N_2"/>
    <property type="match status" value="1"/>
</dbReference>
<evidence type="ECO:0000313" key="3">
    <source>
        <dbReference type="EMBL" id="KKK14101.1"/>
    </source>
</evidence>
<evidence type="ECO:0000313" key="4">
    <source>
        <dbReference type="Proteomes" id="UP000034947"/>
    </source>
</evidence>
<dbReference type="SUPFAM" id="SSF50129">
    <property type="entry name" value="GroES-like"/>
    <property type="match status" value="1"/>
</dbReference>
<dbReference type="EMBL" id="JYKN01003082">
    <property type="protein sequence ID" value="KKK14101.1"/>
    <property type="molecule type" value="Genomic_DNA"/>
</dbReference>
<gene>
    <name evidence="3" type="ORF">AOCH_000880</name>
</gene>
<dbReference type="CDD" id="cd05289">
    <property type="entry name" value="MDR_like_2"/>
    <property type="match status" value="1"/>
</dbReference>
<accession>A0A0F8UTC5</accession>
<sequence>MQAIRVHPAPAGTEPYSASNPAPVSALHLDPDVMVPKPSSQPGEVLVRVKASTVVRDTLTWPDTYTQANRIPGNDLAGVVVEVASAGSKFSPGDEVFGMVSSVRSAAWAEYVVVKDDEIAPKPKTLTWEQAAAMPLSGQTAYEALVDHAGISLPAREEEIIRNISKSHPAPHRKRILITGAAGGVGVYLVQLAAFAGLHVTGATSSNSRNSDFLRSLGADETIEYASLKCQRGMYDVVIDTVGGEPLADAWTVVKSGGTVISVDSSSFDFVQKHKEIGLAKEGVKGLFFIVHGRSEALNSLARLAESGLLEVFVLYIFPATQAREAYERASGRVTGRGKVILTF</sequence>
<dbReference type="AlphaFoldDB" id="A0A0F8UTC5"/>
<protein>
    <recommendedName>
        <fullName evidence="2">Enoyl reductase (ER) domain-containing protein</fullName>
    </recommendedName>
</protein>
<proteinExistence type="predicted"/>
<dbReference type="SUPFAM" id="SSF51735">
    <property type="entry name" value="NAD(P)-binding Rossmann-fold domains"/>
    <property type="match status" value="1"/>
</dbReference>
<feature type="region of interest" description="Disordered" evidence="1">
    <location>
        <begin position="1"/>
        <end position="20"/>
    </location>
</feature>
<dbReference type="OrthoDB" id="3509362at2759"/>